<dbReference type="STRING" id="1121400.SAMN02746065_12056"/>
<reference evidence="3 4" key="1">
    <citation type="submission" date="2017-04" db="EMBL/GenBank/DDBJ databases">
        <authorList>
            <person name="Afonso C.L."/>
            <person name="Miller P.J."/>
            <person name="Scott M.A."/>
            <person name="Spackman E."/>
            <person name="Goraichik I."/>
            <person name="Dimitrov K.M."/>
            <person name="Suarez D.L."/>
            <person name="Swayne D.E."/>
        </authorList>
    </citation>
    <scope>NUCLEOTIDE SEQUENCE [LARGE SCALE GENOMIC DNA]</scope>
    <source>
        <strain evidence="3 4">DSM 3385</strain>
    </source>
</reference>
<dbReference type="InterPro" id="IPR003115">
    <property type="entry name" value="ParB_N"/>
</dbReference>
<dbReference type="AlphaFoldDB" id="A0A1W2DTM8"/>
<sequence length="265" mass="29951">MTTWNVSKTDRQVFIVKTELIAISELRVEAPFSSLFPIGKETLEAIATDMRAGGFDDSFPLIVWEGKNVVVDGHTRFAAARELNLEAVPVLYKNFENEDDAILYCFHIQRNRRNLADDDILRCLEVLDNINPPVRENKKERDGTSLPPVTKKEKDILRAKELGTSVAKAQKARKLLEHGDDEIKQSVASGEKSINQAYQEVQEQRRESGELKGKSTTGLGNTAKYTKALGNFLRELARLKDNNWEDVPKQKVFEDLASITKFVES</sequence>
<evidence type="ECO:0000259" key="2">
    <source>
        <dbReference type="SMART" id="SM00470"/>
    </source>
</evidence>
<evidence type="ECO:0000313" key="4">
    <source>
        <dbReference type="Proteomes" id="UP000192418"/>
    </source>
</evidence>
<feature type="coiled-coil region" evidence="1">
    <location>
        <begin position="187"/>
        <end position="214"/>
    </location>
</feature>
<accession>A0A1W2DTM8</accession>
<dbReference type="Gene3D" id="3.90.1530.10">
    <property type="entry name" value="Conserved hypothetical protein from pyrococcus furiosus pfu- 392566-001, ParB domain"/>
    <property type="match status" value="1"/>
</dbReference>
<dbReference type="SMART" id="SM00470">
    <property type="entry name" value="ParB"/>
    <property type="match status" value="1"/>
</dbReference>
<gene>
    <name evidence="3" type="ORF">SAMN02746065_12056</name>
</gene>
<dbReference type="SUPFAM" id="SSF110849">
    <property type="entry name" value="ParB/Sulfiredoxin"/>
    <property type="match status" value="1"/>
</dbReference>
<evidence type="ECO:0000256" key="1">
    <source>
        <dbReference type="SAM" id="Coils"/>
    </source>
</evidence>
<name>A0A1W2DTM8_9BACT</name>
<keyword evidence="4" id="KW-1185">Reference proteome</keyword>
<dbReference type="EMBL" id="FWXY01000020">
    <property type="protein sequence ID" value="SMD00747.1"/>
    <property type="molecule type" value="Genomic_DNA"/>
</dbReference>
<evidence type="ECO:0000313" key="3">
    <source>
        <dbReference type="EMBL" id="SMD00747.1"/>
    </source>
</evidence>
<protein>
    <submittedName>
        <fullName evidence="3">Chromosome partitioning protein, ParB family</fullName>
    </submittedName>
</protein>
<proteinExistence type="predicted"/>
<feature type="domain" description="ParB-like N-terminal" evidence="2">
    <location>
        <begin position="19"/>
        <end position="112"/>
    </location>
</feature>
<dbReference type="Proteomes" id="UP000192418">
    <property type="component" value="Unassembled WGS sequence"/>
</dbReference>
<dbReference type="InterPro" id="IPR036086">
    <property type="entry name" value="ParB/Sulfiredoxin_sf"/>
</dbReference>
<organism evidence="3 4">
    <name type="scientific">Desulfocicer vacuolatum DSM 3385</name>
    <dbReference type="NCBI Taxonomy" id="1121400"/>
    <lineage>
        <taxon>Bacteria</taxon>
        <taxon>Pseudomonadati</taxon>
        <taxon>Thermodesulfobacteriota</taxon>
        <taxon>Desulfobacteria</taxon>
        <taxon>Desulfobacterales</taxon>
        <taxon>Desulfobacteraceae</taxon>
        <taxon>Desulfocicer</taxon>
    </lineage>
</organism>
<keyword evidence="1" id="KW-0175">Coiled coil</keyword>